<dbReference type="InterPro" id="IPR000182">
    <property type="entry name" value="GNAT_dom"/>
</dbReference>
<dbReference type="GO" id="GO:0016747">
    <property type="term" value="F:acyltransferase activity, transferring groups other than amino-acyl groups"/>
    <property type="evidence" value="ECO:0007669"/>
    <property type="project" value="InterPro"/>
</dbReference>
<evidence type="ECO:0000313" key="3">
    <source>
        <dbReference type="Proteomes" id="UP000076630"/>
    </source>
</evidence>
<gene>
    <name evidence="2" type="ORF">AV926_04225</name>
</gene>
<dbReference type="PANTHER" id="PTHR43792">
    <property type="entry name" value="GNAT FAMILY, PUTATIVE (AFU_ORTHOLOGUE AFUA_3G00765)-RELATED-RELATED"/>
    <property type="match status" value="1"/>
</dbReference>
<comment type="caution">
    <text evidence="2">The sequence shown here is derived from an EMBL/GenBank/DDBJ whole genome shotgun (WGS) entry which is preliminary data.</text>
</comment>
<dbReference type="PANTHER" id="PTHR43792:SF1">
    <property type="entry name" value="N-ACETYLTRANSFERASE DOMAIN-CONTAINING PROTEIN"/>
    <property type="match status" value="1"/>
</dbReference>
<dbReference type="Gene3D" id="3.40.630.30">
    <property type="match status" value="1"/>
</dbReference>
<dbReference type="Proteomes" id="UP000076630">
    <property type="component" value="Unassembled WGS sequence"/>
</dbReference>
<dbReference type="SUPFAM" id="SSF55729">
    <property type="entry name" value="Acyl-CoA N-acyltransferases (Nat)"/>
    <property type="match status" value="1"/>
</dbReference>
<reference evidence="2 3" key="1">
    <citation type="submission" date="2016-01" db="EMBL/GenBank/DDBJ databases">
        <title>Whole genome sequencing of Myroides marinus L41.</title>
        <authorList>
            <person name="Hong K.W."/>
        </authorList>
    </citation>
    <scope>NUCLEOTIDE SEQUENCE [LARGE SCALE GENOMIC DNA]</scope>
    <source>
        <strain evidence="2 3">L41</strain>
    </source>
</reference>
<sequence length="161" mass="18653">MERLYFRPLVIEDKEQLLHIYSDKDAMQYRGSKPLETIEDAERMVLQAHQEWENKTKIRMAVIQKDTEVLIGTAMYFFESPTAVEIGFSIGRDFWKYGFGQEGTEGLIEYVKAHESGVTTIIGIARSGNEKSIKMMQNIGFTEIADYDVEGKRRFELVIRD</sequence>
<organism evidence="2 3">
    <name type="scientific">Myroides marinus</name>
    <dbReference type="NCBI Taxonomy" id="703342"/>
    <lineage>
        <taxon>Bacteria</taxon>
        <taxon>Pseudomonadati</taxon>
        <taxon>Bacteroidota</taxon>
        <taxon>Flavobacteriia</taxon>
        <taxon>Flavobacteriales</taxon>
        <taxon>Flavobacteriaceae</taxon>
        <taxon>Myroides</taxon>
    </lineage>
</organism>
<dbReference type="OrthoDB" id="9788916at2"/>
<protein>
    <recommendedName>
        <fullName evidence="1">N-acetyltransferase domain-containing protein</fullName>
    </recommendedName>
</protein>
<dbReference type="AlphaFoldDB" id="A0A161SC32"/>
<accession>A0A161SC32</accession>
<dbReference type="EMBL" id="LQNU01000037">
    <property type="protein sequence ID" value="KZE83595.1"/>
    <property type="molecule type" value="Genomic_DNA"/>
</dbReference>
<dbReference type="InterPro" id="IPR051531">
    <property type="entry name" value="N-acetyltransferase"/>
</dbReference>
<dbReference type="InterPro" id="IPR016181">
    <property type="entry name" value="Acyl_CoA_acyltransferase"/>
</dbReference>
<feature type="domain" description="N-acetyltransferase" evidence="1">
    <location>
        <begin position="4"/>
        <end position="161"/>
    </location>
</feature>
<keyword evidence="3" id="KW-1185">Reference proteome</keyword>
<proteinExistence type="predicted"/>
<dbReference type="PROSITE" id="PS51186">
    <property type="entry name" value="GNAT"/>
    <property type="match status" value="1"/>
</dbReference>
<dbReference type="RefSeq" id="WP_038986875.1">
    <property type="nucleotide sequence ID" value="NZ_JWJO01000036.1"/>
</dbReference>
<evidence type="ECO:0000313" key="2">
    <source>
        <dbReference type="EMBL" id="KZE83595.1"/>
    </source>
</evidence>
<name>A0A161SC32_9FLAO</name>
<dbReference type="Pfam" id="PF13302">
    <property type="entry name" value="Acetyltransf_3"/>
    <property type="match status" value="1"/>
</dbReference>
<evidence type="ECO:0000259" key="1">
    <source>
        <dbReference type="PROSITE" id="PS51186"/>
    </source>
</evidence>